<evidence type="ECO:0000256" key="4">
    <source>
        <dbReference type="ARBA" id="ARBA00023136"/>
    </source>
</evidence>
<dbReference type="AlphaFoldDB" id="A0A1T5AYG4"/>
<keyword evidence="4" id="KW-0472">Membrane</keyword>
<dbReference type="SUPFAM" id="SSF48452">
    <property type="entry name" value="TPR-like"/>
    <property type="match status" value="1"/>
</dbReference>
<dbReference type="EMBL" id="FUYQ01000005">
    <property type="protein sequence ID" value="SKB40025.1"/>
    <property type="molecule type" value="Genomic_DNA"/>
</dbReference>
<gene>
    <name evidence="9" type="ORF">SAMN05660349_00919</name>
</gene>
<evidence type="ECO:0000256" key="3">
    <source>
        <dbReference type="ARBA" id="ARBA00022729"/>
    </source>
</evidence>
<dbReference type="InterPro" id="IPR033985">
    <property type="entry name" value="SusD-like_N"/>
</dbReference>
<accession>A0A1T5AYG4</accession>
<dbReference type="Pfam" id="PF14322">
    <property type="entry name" value="SusD-like_3"/>
    <property type="match status" value="1"/>
</dbReference>
<evidence type="ECO:0000256" key="2">
    <source>
        <dbReference type="ARBA" id="ARBA00006275"/>
    </source>
</evidence>
<comment type="subcellular location">
    <subcellularLocation>
        <location evidence="1">Cell outer membrane</location>
    </subcellularLocation>
</comment>
<organism evidence="9 10">
    <name type="scientific">Parabacteroides chartae</name>
    <dbReference type="NCBI Taxonomy" id="1037355"/>
    <lineage>
        <taxon>Bacteria</taxon>
        <taxon>Pseudomonadati</taxon>
        <taxon>Bacteroidota</taxon>
        <taxon>Bacteroidia</taxon>
        <taxon>Bacteroidales</taxon>
        <taxon>Tannerellaceae</taxon>
        <taxon>Parabacteroides</taxon>
    </lineage>
</organism>
<evidence type="ECO:0000313" key="9">
    <source>
        <dbReference type="EMBL" id="SKB40025.1"/>
    </source>
</evidence>
<feature type="chain" id="PRO_5012436823" evidence="6">
    <location>
        <begin position="24"/>
        <end position="517"/>
    </location>
</feature>
<name>A0A1T5AYG4_9BACT</name>
<dbReference type="InterPro" id="IPR011990">
    <property type="entry name" value="TPR-like_helical_dom_sf"/>
</dbReference>
<dbReference type="Proteomes" id="UP000190852">
    <property type="component" value="Unassembled WGS sequence"/>
</dbReference>
<keyword evidence="5" id="KW-0998">Cell outer membrane</keyword>
<protein>
    <submittedName>
        <fullName evidence="9">Starch-binding associating with outer membrane</fullName>
    </submittedName>
</protein>
<dbReference type="GO" id="GO:0009279">
    <property type="term" value="C:cell outer membrane"/>
    <property type="evidence" value="ECO:0007669"/>
    <property type="project" value="UniProtKB-SubCell"/>
</dbReference>
<evidence type="ECO:0000259" key="7">
    <source>
        <dbReference type="Pfam" id="PF07980"/>
    </source>
</evidence>
<dbReference type="CDD" id="cd08977">
    <property type="entry name" value="SusD"/>
    <property type="match status" value="1"/>
</dbReference>
<dbReference type="InterPro" id="IPR012944">
    <property type="entry name" value="SusD_RagB_dom"/>
</dbReference>
<sequence>MKRKSIISILTGTVLLCSMPSCMDLDETVYDKVQADKFGKTDAEINSIIAPIYKTLKKAWPNAYFYMTECSGDMAITPTRKGGDWWDNGAYKDLHMHTWTPNTGTIKDGWNDAMQSISTCNQVYSIIEASPSMTDEARTRTLAEIRGIRAYWYYMLIDNFGNVPLVTDFSDTELPATKSRKEVYDFVVKELNEIKDKLRDDVTGASYGKFTKGAAYTLLAKMYLNAQVWTGTPNWQGVIDACNEVMKLDYIIEPDWKQSFIVNNQNSKEIILPICFGRADGGNTMHYRTLHYLDPIALGMTVGTWNGVCAQPDYVKAFDDADKRKVGSFLMGEMKDPATGKVLMTAHNRPLIHTIDLTLIPGTERGGTTWGDVNQEDGARVNKWEYEVGLAASDQENDFAIFRLADVYLMKAEALVRAGQDNAEATRLVNIIRTRGFGNTNHNYTSVTLDNIRMERKFELAWEMYSRQDNIRFGTFLDARFLKTKSDEYRKLFCIPQDAWQTNNKLVQNPGYPAFAK</sequence>
<keyword evidence="3 6" id="KW-0732">Signal</keyword>
<comment type="similarity">
    <text evidence="2">Belongs to the SusD family.</text>
</comment>
<feature type="domain" description="SusD-like N-terminal" evidence="8">
    <location>
        <begin position="40"/>
        <end position="224"/>
    </location>
</feature>
<feature type="signal peptide" evidence="6">
    <location>
        <begin position="1"/>
        <end position="23"/>
    </location>
</feature>
<dbReference type="RefSeq" id="WP_079682603.1">
    <property type="nucleotide sequence ID" value="NZ_FUYQ01000005.1"/>
</dbReference>
<evidence type="ECO:0000256" key="5">
    <source>
        <dbReference type="ARBA" id="ARBA00023237"/>
    </source>
</evidence>
<feature type="domain" description="RagB/SusD" evidence="7">
    <location>
        <begin position="392"/>
        <end position="512"/>
    </location>
</feature>
<proteinExistence type="inferred from homology"/>
<dbReference type="Gene3D" id="1.25.40.390">
    <property type="match status" value="1"/>
</dbReference>
<dbReference type="Pfam" id="PF07980">
    <property type="entry name" value="SusD_RagB"/>
    <property type="match status" value="1"/>
</dbReference>
<reference evidence="10" key="1">
    <citation type="submission" date="2017-02" db="EMBL/GenBank/DDBJ databases">
        <authorList>
            <person name="Varghese N."/>
            <person name="Submissions S."/>
        </authorList>
    </citation>
    <scope>NUCLEOTIDE SEQUENCE [LARGE SCALE GENOMIC DNA]</scope>
    <source>
        <strain evidence="10">DSM 24967</strain>
    </source>
</reference>
<evidence type="ECO:0000256" key="6">
    <source>
        <dbReference type="SAM" id="SignalP"/>
    </source>
</evidence>
<evidence type="ECO:0000313" key="10">
    <source>
        <dbReference type="Proteomes" id="UP000190852"/>
    </source>
</evidence>
<evidence type="ECO:0000256" key="1">
    <source>
        <dbReference type="ARBA" id="ARBA00004442"/>
    </source>
</evidence>
<evidence type="ECO:0000259" key="8">
    <source>
        <dbReference type="Pfam" id="PF14322"/>
    </source>
</evidence>
<keyword evidence="10" id="KW-1185">Reference proteome</keyword>